<dbReference type="AlphaFoldDB" id="A0A1R3XNW4"/>
<evidence type="ECO:0000313" key="5">
    <source>
        <dbReference type="EMBL" id="SIT93626.1"/>
    </source>
</evidence>
<feature type="signal peptide" evidence="4">
    <location>
        <begin position="1"/>
        <end position="24"/>
    </location>
</feature>
<dbReference type="RefSeq" id="WP_076670726.1">
    <property type="nucleotide sequence ID" value="NZ_FTPP01000003.1"/>
</dbReference>
<evidence type="ECO:0000313" key="6">
    <source>
        <dbReference type="Proteomes" id="UP000187181"/>
    </source>
</evidence>
<dbReference type="InterPro" id="IPR018893">
    <property type="entry name" value="T8SS_CsgF"/>
</dbReference>
<accession>A0A1R3XNW4</accession>
<dbReference type="STRING" id="1317125.SAMN05444128_3112"/>
<dbReference type="EMBL" id="FTPP01000003">
    <property type="protein sequence ID" value="SIT93626.1"/>
    <property type="molecule type" value="Genomic_DNA"/>
</dbReference>
<reference evidence="6" key="1">
    <citation type="submission" date="2017-01" db="EMBL/GenBank/DDBJ databases">
        <authorList>
            <person name="Varghese N."/>
            <person name="Submissions S."/>
        </authorList>
    </citation>
    <scope>NUCLEOTIDE SEQUENCE [LARGE SCALE GENOMIC DNA]</scope>
    <source>
        <strain evidence="6">LP100</strain>
    </source>
</reference>
<dbReference type="OrthoDB" id="1443407at2"/>
<organism evidence="5 6">
    <name type="scientific">Pontibacter indicus</name>
    <dbReference type="NCBI Taxonomy" id="1317125"/>
    <lineage>
        <taxon>Bacteria</taxon>
        <taxon>Pseudomonadati</taxon>
        <taxon>Bacteroidota</taxon>
        <taxon>Cytophagia</taxon>
        <taxon>Cytophagales</taxon>
        <taxon>Hymenobacteraceae</taxon>
        <taxon>Pontibacter</taxon>
    </lineage>
</organism>
<protein>
    <recommendedName>
        <fullName evidence="2">Curli production assembly/transport component CsgF</fullName>
    </recommendedName>
</protein>
<proteinExistence type="predicted"/>
<feature type="chain" id="PRO_5010276293" description="Curli production assembly/transport component CsgF" evidence="4">
    <location>
        <begin position="25"/>
        <end position="142"/>
    </location>
</feature>
<gene>
    <name evidence="5" type="ORF">SAMN05444128_3112</name>
</gene>
<sequence length="142" mass="15860">MKKNVYALSLALMLCLLFSEDVSAQDMVYQAKNPAFGGETFNYQWLQSSAQAQDKLKDPNESNASLFNRDPLKDFQESLNRQILNQLSRQLVTSQFGEEGLAPGEYTIGNYDIEVSEGMSGISINILDKGTGNRTTVTIPYY</sequence>
<evidence type="ECO:0000256" key="3">
    <source>
        <dbReference type="ARBA" id="ARBA00022729"/>
    </source>
</evidence>
<dbReference type="Proteomes" id="UP000187181">
    <property type="component" value="Unassembled WGS sequence"/>
</dbReference>
<evidence type="ECO:0000256" key="2">
    <source>
        <dbReference type="ARBA" id="ARBA00014031"/>
    </source>
</evidence>
<keyword evidence="6" id="KW-1185">Reference proteome</keyword>
<comment type="function">
    <text evidence="1">May be involved in the biogenesis of curli organelles.</text>
</comment>
<name>A0A1R3XNW4_9BACT</name>
<dbReference type="Pfam" id="PF10614">
    <property type="entry name" value="CsgF"/>
    <property type="match status" value="1"/>
</dbReference>
<keyword evidence="3 4" id="KW-0732">Signal</keyword>
<evidence type="ECO:0000256" key="1">
    <source>
        <dbReference type="ARBA" id="ARBA00003989"/>
    </source>
</evidence>
<evidence type="ECO:0000256" key="4">
    <source>
        <dbReference type="SAM" id="SignalP"/>
    </source>
</evidence>